<comment type="caution">
    <text evidence="10">The sequence shown here is derived from an EMBL/GenBank/DDBJ whole genome shotgun (WGS) entry which is preliminary data.</text>
</comment>
<evidence type="ECO:0000313" key="10">
    <source>
        <dbReference type="EMBL" id="PXW79390.1"/>
    </source>
</evidence>
<protein>
    <submittedName>
        <fullName evidence="10">Putative ABC transport system permease protein</fullName>
    </submittedName>
</protein>
<proteinExistence type="predicted"/>
<dbReference type="Pfam" id="PF12704">
    <property type="entry name" value="MacB_PCD"/>
    <property type="match status" value="1"/>
</dbReference>
<keyword evidence="3 7" id="KW-0812">Transmembrane</keyword>
<dbReference type="PANTHER" id="PTHR43738:SF2">
    <property type="entry name" value="ABC TRANSPORTER PERMEASE"/>
    <property type="match status" value="1"/>
</dbReference>
<evidence type="ECO:0000256" key="4">
    <source>
        <dbReference type="ARBA" id="ARBA00022989"/>
    </source>
</evidence>
<dbReference type="Proteomes" id="UP000248014">
    <property type="component" value="Unassembled WGS sequence"/>
</dbReference>
<evidence type="ECO:0000256" key="1">
    <source>
        <dbReference type="ARBA" id="ARBA00004651"/>
    </source>
</evidence>
<dbReference type="GO" id="GO:0005886">
    <property type="term" value="C:plasma membrane"/>
    <property type="evidence" value="ECO:0007669"/>
    <property type="project" value="UniProtKB-SubCell"/>
</dbReference>
<gene>
    <name evidence="10" type="ORF">C7451_101457</name>
</gene>
<dbReference type="AlphaFoldDB" id="A0A2V3VCS0"/>
<comment type="subcellular location">
    <subcellularLocation>
        <location evidence="1">Cell membrane</location>
        <topology evidence="1">Multi-pass membrane protein</topology>
    </subcellularLocation>
</comment>
<name>A0A2V3VCS0_9SPHN</name>
<evidence type="ECO:0000256" key="3">
    <source>
        <dbReference type="ARBA" id="ARBA00022692"/>
    </source>
</evidence>
<evidence type="ECO:0000313" key="11">
    <source>
        <dbReference type="Proteomes" id="UP000248014"/>
    </source>
</evidence>
<dbReference type="EMBL" id="QJJM01000001">
    <property type="protein sequence ID" value="PXW79390.1"/>
    <property type="molecule type" value="Genomic_DNA"/>
</dbReference>
<keyword evidence="11" id="KW-1185">Reference proteome</keyword>
<evidence type="ECO:0000256" key="6">
    <source>
        <dbReference type="SAM" id="MobiDB-lite"/>
    </source>
</evidence>
<feature type="domain" description="MacB-like periplasmic core" evidence="9">
    <location>
        <begin position="17"/>
        <end position="198"/>
    </location>
</feature>
<dbReference type="InterPro" id="IPR003838">
    <property type="entry name" value="ABC3_permease_C"/>
</dbReference>
<feature type="transmembrane region" description="Helical" evidence="7">
    <location>
        <begin position="344"/>
        <end position="371"/>
    </location>
</feature>
<dbReference type="Pfam" id="PF02687">
    <property type="entry name" value="FtsX"/>
    <property type="match status" value="1"/>
</dbReference>
<evidence type="ECO:0000256" key="2">
    <source>
        <dbReference type="ARBA" id="ARBA00022475"/>
    </source>
</evidence>
<keyword evidence="5 7" id="KW-0472">Membrane</keyword>
<feature type="transmembrane region" description="Helical" evidence="7">
    <location>
        <begin position="391"/>
        <end position="412"/>
    </location>
</feature>
<evidence type="ECO:0000256" key="7">
    <source>
        <dbReference type="SAM" id="Phobius"/>
    </source>
</evidence>
<dbReference type="RefSeq" id="WP_110297325.1">
    <property type="nucleotide sequence ID" value="NZ_QJJM01000001.1"/>
</dbReference>
<feature type="region of interest" description="Disordered" evidence="6">
    <location>
        <begin position="212"/>
        <end position="238"/>
    </location>
</feature>
<organism evidence="10 11">
    <name type="scientific">Blastomonas natatoria</name>
    <dbReference type="NCBI Taxonomy" id="34015"/>
    <lineage>
        <taxon>Bacteria</taxon>
        <taxon>Pseudomonadati</taxon>
        <taxon>Pseudomonadota</taxon>
        <taxon>Alphaproteobacteria</taxon>
        <taxon>Sphingomonadales</taxon>
        <taxon>Sphingomonadaceae</taxon>
        <taxon>Blastomonas</taxon>
    </lineage>
</organism>
<evidence type="ECO:0000259" key="9">
    <source>
        <dbReference type="Pfam" id="PF12704"/>
    </source>
</evidence>
<dbReference type="InterPro" id="IPR025857">
    <property type="entry name" value="MacB_PCD"/>
</dbReference>
<sequence length="430" mass="45147">MIGLALAYMRDRPLMVALNALLLAIAVATLVLLLQFAQQAGERFERDARGIDLVVGAKGSPLQLVLSSVYHIDVPTGNIPLGELDRLRSDPGVARVVPLALGDNFEGFRIVGSDDQLLGFYNAKVAQGRTFSRPLEVVLGAEVARRTGAGLGQQFIGSHGLETAEEDGQGHDHAPFTTVGILAPSGTVLDRLILTSVESVWDVHGIEHEHHESVAQHGDGDEAGHEHEHDHDEADHDAHEGEAAIAGMDPEITALLVRYRNASAALRLPTQINRQSALQAAAPAAESARLLGLFGSVLEGARLFGWLLAFSAGLSLFVALWSATRAREGDLALLRVMGASPGTVFGTILAEGVLIAAIGALGGIAAAHGLIGLATPAFPTLDELGFSALRFLPGEGVILLAALLIGLVAALIPAVRIFRVDLAATLARYS</sequence>
<dbReference type="PANTHER" id="PTHR43738">
    <property type="entry name" value="ABC TRANSPORTER, MEMBRANE PROTEIN"/>
    <property type="match status" value="1"/>
</dbReference>
<keyword evidence="2" id="KW-1003">Cell membrane</keyword>
<dbReference type="OrthoDB" id="9784014at2"/>
<feature type="transmembrane region" description="Helical" evidence="7">
    <location>
        <begin position="303"/>
        <end position="323"/>
    </location>
</feature>
<dbReference type="InterPro" id="IPR051125">
    <property type="entry name" value="ABC-4/HrtB_transporter"/>
</dbReference>
<evidence type="ECO:0000259" key="8">
    <source>
        <dbReference type="Pfam" id="PF02687"/>
    </source>
</evidence>
<keyword evidence="4 7" id="KW-1133">Transmembrane helix</keyword>
<accession>A0A2V3VCS0</accession>
<reference evidence="10 11" key="1">
    <citation type="submission" date="2018-05" db="EMBL/GenBank/DDBJ databases">
        <title>Genomic Encyclopedia of Type Strains, Phase IV (KMG-IV): sequencing the most valuable type-strain genomes for metagenomic binning, comparative biology and taxonomic classification.</title>
        <authorList>
            <person name="Goeker M."/>
        </authorList>
    </citation>
    <scope>NUCLEOTIDE SEQUENCE [LARGE SCALE GENOMIC DNA]</scope>
    <source>
        <strain evidence="10 11">DSM 3183</strain>
    </source>
</reference>
<evidence type="ECO:0000256" key="5">
    <source>
        <dbReference type="ARBA" id="ARBA00023136"/>
    </source>
</evidence>
<feature type="domain" description="ABC3 transporter permease C-terminal" evidence="8">
    <location>
        <begin position="303"/>
        <end position="420"/>
    </location>
</feature>